<sequence>MIPLIYLPVLAVASTILYVVGTVVYNVFFHPLREYPGPFLSKATRMVWSWHGFHGTLLQYITALHEQYGEVVRIAPDELSYIAAQARDKWPDIYGHRAANGTGNLPKEVSKRRKDFNGVPSMISADDPTHRRMRRLQSHMFAEKALAAQEPLIKEYVDLFISRLNEKASSPATNVVNMVAWYNYTTFDVLGSLAFGDDFSCLRSDDLHPWITNLWRSIKDSTLVRVSKQFPYPFDKLVYRLSPQETRAAQKMDYDFTSGKARDRMAQGDTDRADFMSYILKHNDEKGMTTGEIESNAGLLILAGSETTATFLSGITYNLLRTPEVLRKLTDLVRTTFPTQEDITIVGIQRLEYFTACLEEGLRTYPPVPAGMPRVSQGSMINNKYVAPGTIVSVHQWASYSSPTNFTDADKFVPERWLKDPPARYAHDNTKVMQPFSVGPRNCLGRNLAYAEMRLILARVLWNFDLELQLDPKDNWQLQKSYVLWEKGPLPLYLRPEV</sequence>
<dbReference type="PROSITE" id="PS00086">
    <property type="entry name" value="CYTOCHROME_P450"/>
    <property type="match status" value="1"/>
</dbReference>
<accession>A0A559MAN0</accession>
<dbReference type="Proteomes" id="UP000315522">
    <property type="component" value="Unassembled WGS sequence"/>
</dbReference>
<dbReference type="GO" id="GO:0020037">
    <property type="term" value="F:heme binding"/>
    <property type="evidence" value="ECO:0007669"/>
    <property type="project" value="InterPro"/>
</dbReference>
<keyword evidence="3 8" id="KW-0349">Heme</keyword>
<dbReference type="CDD" id="cd11058">
    <property type="entry name" value="CYP60B-like"/>
    <property type="match status" value="1"/>
</dbReference>
<evidence type="ECO:0000313" key="11">
    <source>
        <dbReference type="EMBL" id="TVY90000.1"/>
    </source>
</evidence>
<organism evidence="11 12">
    <name type="scientific">Lachnellula willkommii</name>
    <dbReference type="NCBI Taxonomy" id="215461"/>
    <lineage>
        <taxon>Eukaryota</taxon>
        <taxon>Fungi</taxon>
        <taxon>Dikarya</taxon>
        <taxon>Ascomycota</taxon>
        <taxon>Pezizomycotina</taxon>
        <taxon>Leotiomycetes</taxon>
        <taxon>Helotiales</taxon>
        <taxon>Lachnaceae</taxon>
        <taxon>Lachnellula</taxon>
    </lineage>
</organism>
<comment type="caution">
    <text evidence="11">The sequence shown here is derived from an EMBL/GenBank/DDBJ whole genome shotgun (WGS) entry which is preliminary data.</text>
</comment>
<dbReference type="PRINTS" id="PR00463">
    <property type="entry name" value="EP450I"/>
</dbReference>
<evidence type="ECO:0000256" key="8">
    <source>
        <dbReference type="PIRSR" id="PIRSR602401-1"/>
    </source>
</evidence>
<keyword evidence="10" id="KW-0812">Transmembrane</keyword>
<reference evidence="11 12" key="1">
    <citation type="submission" date="2018-05" db="EMBL/GenBank/DDBJ databases">
        <title>Genome sequencing and assembly of the regulated plant pathogen Lachnellula willkommii and related sister species for the development of diagnostic species identification markers.</title>
        <authorList>
            <person name="Giroux E."/>
            <person name="Bilodeau G."/>
        </authorList>
    </citation>
    <scope>NUCLEOTIDE SEQUENCE [LARGE SCALE GENOMIC DNA]</scope>
    <source>
        <strain evidence="11 12">CBS 172.35</strain>
    </source>
</reference>
<evidence type="ECO:0000256" key="5">
    <source>
        <dbReference type="ARBA" id="ARBA00023002"/>
    </source>
</evidence>
<keyword evidence="7 9" id="KW-0503">Monooxygenase</keyword>
<keyword evidence="4 8" id="KW-0479">Metal-binding</keyword>
<evidence type="ECO:0000313" key="12">
    <source>
        <dbReference type="Proteomes" id="UP000315522"/>
    </source>
</evidence>
<dbReference type="AlphaFoldDB" id="A0A559MAN0"/>
<keyword evidence="6 8" id="KW-0408">Iron</keyword>
<gene>
    <name evidence="11" type="primary">aclL_1</name>
    <name evidence="11" type="ORF">LAWI1_G001306</name>
</gene>
<dbReference type="FunFam" id="1.10.630.10:FF:000047">
    <property type="entry name" value="Cytochrome P450 monooxygenase"/>
    <property type="match status" value="1"/>
</dbReference>
<evidence type="ECO:0000256" key="7">
    <source>
        <dbReference type="ARBA" id="ARBA00023033"/>
    </source>
</evidence>
<proteinExistence type="inferred from homology"/>
<dbReference type="InterPro" id="IPR036396">
    <property type="entry name" value="Cyt_P450_sf"/>
</dbReference>
<dbReference type="GO" id="GO:0005506">
    <property type="term" value="F:iron ion binding"/>
    <property type="evidence" value="ECO:0007669"/>
    <property type="project" value="InterPro"/>
</dbReference>
<evidence type="ECO:0000256" key="9">
    <source>
        <dbReference type="RuleBase" id="RU000461"/>
    </source>
</evidence>
<protein>
    <submittedName>
        <fullName evidence="11">Cytochrome P450 monooxygenase</fullName>
    </submittedName>
</protein>
<keyword evidence="5 9" id="KW-0560">Oxidoreductase</keyword>
<dbReference type="PANTHER" id="PTHR24305:SF230">
    <property type="entry name" value="P450, PUTATIVE (EUROFUNG)-RELATED"/>
    <property type="match status" value="1"/>
</dbReference>
<comment type="similarity">
    <text evidence="2 9">Belongs to the cytochrome P450 family.</text>
</comment>
<evidence type="ECO:0000256" key="1">
    <source>
        <dbReference type="ARBA" id="ARBA00001971"/>
    </source>
</evidence>
<dbReference type="InterPro" id="IPR017972">
    <property type="entry name" value="Cyt_P450_CS"/>
</dbReference>
<comment type="cofactor">
    <cofactor evidence="1 8">
        <name>heme</name>
        <dbReference type="ChEBI" id="CHEBI:30413"/>
    </cofactor>
</comment>
<evidence type="ECO:0000256" key="4">
    <source>
        <dbReference type="ARBA" id="ARBA00022723"/>
    </source>
</evidence>
<keyword evidence="10" id="KW-0472">Membrane</keyword>
<dbReference type="PANTHER" id="PTHR24305">
    <property type="entry name" value="CYTOCHROME P450"/>
    <property type="match status" value="1"/>
</dbReference>
<dbReference type="EMBL" id="QGML01001018">
    <property type="protein sequence ID" value="TVY90000.1"/>
    <property type="molecule type" value="Genomic_DNA"/>
</dbReference>
<feature type="transmembrane region" description="Helical" evidence="10">
    <location>
        <begin position="6"/>
        <end position="28"/>
    </location>
</feature>
<dbReference type="GO" id="GO:0004497">
    <property type="term" value="F:monooxygenase activity"/>
    <property type="evidence" value="ECO:0007669"/>
    <property type="project" value="UniProtKB-KW"/>
</dbReference>
<feature type="binding site" description="axial binding residue" evidence="8">
    <location>
        <position position="443"/>
    </location>
    <ligand>
        <name>heme</name>
        <dbReference type="ChEBI" id="CHEBI:30413"/>
    </ligand>
    <ligandPart>
        <name>Fe</name>
        <dbReference type="ChEBI" id="CHEBI:18248"/>
    </ligandPart>
</feature>
<dbReference type="Pfam" id="PF00067">
    <property type="entry name" value="p450"/>
    <property type="match status" value="1"/>
</dbReference>
<evidence type="ECO:0000256" key="3">
    <source>
        <dbReference type="ARBA" id="ARBA00022617"/>
    </source>
</evidence>
<dbReference type="InterPro" id="IPR001128">
    <property type="entry name" value="Cyt_P450"/>
</dbReference>
<name>A0A559MAN0_9HELO</name>
<dbReference type="GO" id="GO:0009403">
    <property type="term" value="P:toxin biosynthetic process"/>
    <property type="evidence" value="ECO:0007669"/>
    <property type="project" value="UniProtKB-ARBA"/>
</dbReference>
<dbReference type="PRINTS" id="PR00385">
    <property type="entry name" value="P450"/>
</dbReference>
<dbReference type="InterPro" id="IPR050121">
    <property type="entry name" value="Cytochrome_P450_monoxygenase"/>
</dbReference>
<dbReference type="GO" id="GO:0016705">
    <property type="term" value="F:oxidoreductase activity, acting on paired donors, with incorporation or reduction of molecular oxygen"/>
    <property type="evidence" value="ECO:0007669"/>
    <property type="project" value="InterPro"/>
</dbReference>
<keyword evidence="10" id="KW-1133">Transmembrane helix</keyword>
<evidence type="ECO:0000256" key="2">
    <source>
        <dbReference type="ARBA" id="ARBA00010617"/>
    </source>
</evidence>
<dbReference type="SUPFAM" id="SSF48264">
    <property type="entry name" value="Cytochrome P450"/>
    <property type="match status" value="1"/>
</dbReference>
<dbReference type="Gene3D" id="1.10.630.10">
    <property type="entry name" value="Cytochrome P450"/>
    <property type="match status" value="1"/>
</dbReference>
<dbReference type="InterPro" id="IPR002401">
    <property type="entry name" value="Cyt_P450_E_grp-I"/>
</dbReference>
<evidence type="ECO:0000256" key="10">
    <source>
        <dbReference type="SAM" id="Phobius"/>
    </source>
</evidence>
<keyword evidence="12" id="KW-1185">Reference proteome</keyword>
<evidence type="ECO:0000256" key="6">
    <source>
        <dbReference type="ARBA" id="ARBA00023004"/>
    </source>
</evidence>